<evidence type="ECO:0000256" key="11">
    <source>
        <dbReference type="PIRSR" id="PIRSR605856-50"/>
    </source>
</evidence>
<dbReference type="NCBIfam" id="TIGR01139">
    <property type="entry name" value="cysK"/>
    <property type="match status" value="1"/>
</dbReference>
<dbReference type="EMBL" id="LZFO01000033">
    <property type="protein sequence ID" value="OFI05078.1"/>
    <property type="molecule type" value="Genomic_DNA"/>
</dbReference>
<evidence type="ECO:0000256" key="8">
    <source>
        <dbReference type="ARBA" id="ARBA00022898"/>
    </source>
</evidence>
<comment type="catalytic activity">
    <reaction evidence="10 13">
        <text>O-acetyl-L-serine + hydrogen sulfide = L-cysteine + acetate</text>
        <dbReference type="Rhea" id="RHEA:14829"/>
        <dbReference type="ChEBI" id="CHEBI:29919"/>
        <dbReference type="ChEBI" id="CHEBI:30089"/>
        <dbReference type="ChEBI" id="CHEBI:35235"/>
        <dbReference type="ChEBI" id="CHEBI:58340"/>
        <dbReference type="EC" id="2.5.1.47"/>
    </reaction>
</comment>
<dbReference type="InterPro" id="IPR005859">
    <property type="entry name" value="CysK"/>
</dbReference>
<keyword evidence="8 11" id="KW-0663">Pyridoxal phosphate</keyword>
<dbReference type="PROSITE" id="PS00165">
    <property type="entry name" value="DEHYDRATASE_SER_THR"/>
    <property type="match status" value="1"/>
</dbReference>
<accession>A0A1E8EXG0</accession>
<evidence type="ECO:0000256" key="9">
    <source>
        <dbReference type="ARBA" id="ARBA00023192"/>
    </source>
</evidence>
<evidence type="ECO:0000256" key="6">
    <source>
        <dbReference type="ARBA" id="ARBA00022605"/>
    </source>
</evidence>
<gene>
    <name evidence="15" type="primary">cysK</name>
    <name evidence="15" type="ORF">CLOACE_18970</name>
</gene>
<dbReference type="InterPro" id="IPR000634">
    <property type="entry name" value="Ser/Thr_deHydtase_PyrdxlP-BS"/>
</dbReference>
<dbReference type="InterPro" id="IPR001216">
    <property type="entry name" value="P-phosphate_BS"/>
</dbReference>
<evidence type="ECO:0000256" key="12">
    <source>
        <dbReference type="PIRSR" id="PIRSR605856-51"/>
    </source>
</evidence>
<dbReference type="UniPathway" id="UPA00136">
    <property type="reaction ID" value="UER00200"/>
</dbReference>
<evidence type="ECO:0000256" key="10">
    <source>
        <dbReference type="ARBA" id="ARBA00047931"/>
    </source>
</evidence>
<dbReference type="PATRIC" id="fig|1121290.3.peg.1916"/>
<dbReference type="Pfam" id="PF00291">
    <property type="entry name" value="PALP"/>
    <property type="match status" value="1"/>
</dbReference>
<dbReference type="CDD" id="cd01561">
    <property type="entry name" value="CBS_like"/>
    <property type="match status" value="1"/>
</dbReference>
<dbReference type="NCBIfam" id="TIGR01136">
    <property type="entry name" value="cysKM"/>
    <property type="match status" value="1"/>
</dbReference>
<feature type="binding site" evidence="11">
    <location>
        <begin position="176"/>
        <end position="180"/>
    </location>
    <ligand>
        <name>pyridoxal 5'-phosphate</name>
        <dbReference type="ChEBI" id="CHEBI:597326"/>
    </ligand>
</feature>
<keyword evidence="16" id="KW-1185">Reference proteome</keyword>
<dbReference type="InterPro" id="IPR036052">
    <property type="entry name" value="TrpB-like_PALP_sf"/>
</dbReference>
<evidence type="ECO:0000256" key="7">
    <source>
        <dbReference type="ARBA" id="ARBA00022679"/>
    </source>
</evidence>
<dbReference type="EC" id="2.5.1.47" evidence="4 13"/>
<evidence type="ECO:0000313" key="16">
    <source>
        <dbReference type="Proteomes" id="UP000175744"/>
    </source>
</evidence>
<dbReference type="InterPro" id="IPR005856">
    <property type="entry name" value="Cys_synth"/>
</dbReference>
<dbReference type="PROSITE" id="PS00901">
    <property type="entry name" value="CYS_SYNTHASE"/>
    <property type="match status" value="1"/>
</dbReference>
<keyword evidence="7 13" id="KW-0808">Transferase</keyword>
<feature type="modified residue" description="N6-(pyridoxal phosphate)lysine" evidence="12">
    <location>
        <position position="43"/>
    </location>
</feature>
<evidence type="ECO:0000256" key="3">
    <source>
        <dbReference type="ARBA" id="ARBA00007103"/>
    </source>
</evidence>
<protein>
    <recommendedName>
        <fullName evidence="5 13">Cysteine synthase</fullName>
        <ecNumber evidence="4 13">2.5.1.47</ecNumber>
    </recommendedName>
</protein>
<dbReference type="GO" id="GO:0006535">
    <property type="term" value="P:cysteine biosynthetic process from serine"/>
    <property type="evidence" value="ECO:0007669"/>
    <property type="project" value="UniProtKB-UniRule"/>
</dbReference>
<comment type="similarity">
    <text evidence="3 13">Belongs to the cysteine synthase/cystathionine beta-synthase family.</text>
</comment>
<dbReference type="SUPFAM" id="SSF53686">
    <property type="entry name" value="Tryptophan synthase beta subunit-like PLP-dependent enzymes"/>
    <property type="match status" value="1"/>
</dbReference>
<organism evidence="15 16">
    <name type="scientific">Clostridium acetireducens DSM 10703</name>
    <dbReference type="NCBI Taxonomy" id="1121290"/>
    <lineage>
        <taxon>Bacteria</taxon>
        <taxon>Bacillati</taxon>
        <taxon>Bacillota</taxon>
        <taxon>Clostridia</taxon>
        <taxon>Eubacteriales</taxon>
        <taxon>Clostridiaceae</taxon>
        <taxon>Clostridium</taxon>
    </lineage>
</organism>
<proteinExistence type="inferred from homology"/>
<dbReference type="GO" id="GO:0030170">
    <property type="term" value="F:pyridoxal phosphate binding"/>
    <property type="evidence" value="ECO:0007669"/>
    <property type="project" value="InterPro"/>
</dbReference>
<comment type="caution">
    <text evidence="15">The sequence shown here is derived from an EMBL/GenBank/DDBJ whole genome shotgun (WGS) entry which is preliminary data.</text>
</comment>
<evidence type="ECO:0000256" key="2">
    <source>
        <dbReference type="ARBA" id="ARBA00004962"/>
    </source>
</evidence>
<keyword evidence="9 13" id="KW-0198">Cysteine biosynthesis</keyword>
<dbReference type="FunFam" id="3.40.50.1100:FF:000118">
    <property type="entry name" value="Related to CYS4-cystathionine beta-synthase"/>
    <property type="match status" value="1"/>
</dbReference>
<sequence>MIYNNIVDMIGKTPLLKLNKIIEDNMAEVYVKLEKFNPGGSIKDRAALGMIEKAEKEGLLKKGYTIVEPTSGNTGIGLAMVGRLKGYKVIIIMPDTMSVERRNMIKAYGAELILTEGIKGMQGAIDKAKEIVKGKEGYYIPQQFSNKANPQKNYETTAEEILEDIKNVDVFVASVGTGGTLIGIGKKLKEMNKDVKVIAVEPEKSPVISGGKPGPHKIQGIGAGFIPDIYNKEFVDEVMTISDEESYEYARLMGKKEGVLVGISSGANIAAAIKIAKKLGKGKKVVTVAPDGGEKYLSTGLYD</sequence>
<evidence type="ECO:0000256" key="4">
    <source>
        <dbReference type="ARBA" id="ARBA00012681"/>
    </source>
</evidence>
<dbReference type="InterPro" id="IPR050214">
    <property type="entry name" value="Cys_Synth/Cystath_Beta-Synth"/>
</dbReference>
<feature type="binding site" evidence="11">
    <location>
        <position position="264"/>
    </location>
    <ligand>
        <name>pyridoxal 5'-phosphate</name>
        <dbReference type="ChEBI" id="CHEBI:597326"/>
    </ligand>
</feature>
<dbReference type="STRING" id="1121290.CLAOCE_18970"/>
<evidence type="ECO:0000256" key="5">
    <source>
        <dbReference type="ARBA" id="ARBA00019371"/>
    </source>
</evidence>
<keyword evidence="6 13" id="KW-0028">Amino-acid biosynthesis</keyword>
<dbReference type="GO" id="GO:0004124">
    <property type="term" value="F:cysteine synthase activity"/>
    <property type="evidence" value="ECO:0007669"/>
    <property type="project" value="UniProtKB-UniRule"/>
</dbReference>
<dbReference type="Gene3D" id="3.40.50.1100">
    <property type="match status" value="2"/>
</dbReference>
<feature type="domain" description="Tryptophan synthase beta chain-like PALP" evidence="14">
    <location>
        <begin position="8"/>
        <end position="291"/>
    </location>
</feature>
<dbReference type="AlphaFoldDB" id="A0A1E8EXG0"/>
<dbReference type="Proteomes" id="UP000175744">
    <property type="component" value="Unassembled WGS sequence"/>
</dbReference>
<dbReference type="PANTHER" id="PTHR10314">
    <property type="entry name" value="CYSTATHIONINE BETA-SYNTHASE"/>
    <property type="match status" value="1"/>
</dbReference>
<comment type="cofactor">
    <cofactor evidence="1 11 13">
        <name>pyridoxal 5'-phosphate</name>
        <dbReference type="ChEBI" id="CHEBI:597326"/>
    </cofactor>
</comment>
<dbReference type="RefSeq" id="WP_070110866.1">
    <property type="nucleotide sequence ID" value="NZ_LZFO01000033.1"/>
</dbReference>
<dbReference type="InterPro" id="IPR001926">
    <property type="entry name" value="TrpB-like_PALP"/>
</dbReference>
<feature type="binding site" evidence="11">
    <location>
        <position position="73"/>
    </location>
    <ligand>
        <name>pyridoxal 5'-phosphate</name>
        <dbReference type="ChEBI" id="CHEBI:597326"/>
    </ligand>
</feature>
<dbReference type="FunFam" id="3.40.50.1100:FF:000003">
    <property type="entry name" value="Cystathionine beta-synthase"/>
    <property type="match status" value="1"/>
</dbReference>
<evidence type="ECO:0000256" key="1">
    <source>
        <dbReference type="ARBA" id="ARBA00001933"/>
    </source>
</evidence>
<comment type="pathway">
    <text evidence="2">Amino-acid biosynthesis; L-cysteine biosynthesis; L-cysteine from L-serine: step 2/2.</text>
</comment>
<reference evidence="15 16" key="1">
    <citation type="submission" date="2016-06" db="EMBL/GenBank/DDBJ databases">
        <title>Genome sequence of Clostridium acetireducens DSM 10703.</title>
        <authorList>
            <person name="Poehlein A."/>
            <person name="Fluechter S."/>
            <person name="Duerre P."/>
            <person name="Daniel R."/>
        </authorList>
    </citation>
    <scope>NUCLEOTIDE SEQUENCE [LARGE SCALE GENOMIC DNA]</scope>
    <source>
        <strain evidence="15 16">DSM 10703</strain>
    </source>
</reference>
<evidence type="ECO:0000256" key="13">
    <source>
        <dbReference type="RuleBase" id="RU003985"/>
    </source>
</evidence>
<name>A0A1E8EXG0_9CLOT</name>
<evidence type="ECO:0000259" key="14">
    <source>
        <dbReference type="Pfam" id="PF00291"/>
    </source>
</evidence>
<dbReference type="OrthoDB" id="9808024at2"/>
<evidence type="ECO:0000313" key="15">
    <source>
        <dbReference type="EMBL" id="OFI05078.1"/>
    </source>
</evidence>